<evidence type="ECO:0000313" key="2">
    <source>
        <dbReference type="Proteomes" id="UP001163603"/>
    </source>
</evidence>
<gene>
    <name evidence="1" type="ORF">Pint_35973</name>
</gene>
<protein>
    <submittedName>
        <fullName evidence="1">Uncharacterized protein</fullName>
    </submittedName>
</protein>
<dbReference type="Proteomes" id="UP001163603">
    <property type="component" value="Chromosome 9"/>
</dbReference>
<sequence length="240" mass="27352">MDHYRVLGLNRNATREEIKEAFRKLAVKYHPDKHSQSAKAVREDATFRFKQVSEAYEVLSDDLKRTHYDIHYKNYNSNRYGHSYSNYGYGYGTRSASASAAHSGDGFVSKLEIALRFMTTRAFLLNFAFAGPRNVFISLGLLRGSLSMKVLIKEYGFLRSQEKRGGFSDMISFLLPVRVGWPMPGILIEIWPVDFGSALVGGIYVIDKGREKIWRMHNSGKSFEAAMESIEKAKARKDKI</sequence>
<keyword evidence="2" id="KW-1185">Reference proteome</keyword>
<comment type="caution">
    <text evidence="1">The sequence shown here is derived from an EMBL/GenBank/DDBJ whole genome shotgun (WGS) entry which is preliminary data.</text>
</comment>
<proteinExistence type="predicted"/>
<dbReference type="EMBL" id="CM047744">
    <property type="protein sequence ID" value="KAJ0027767.1"/>
    <property type="molecule type" value="Genomic_DNA"/>
</dbReference>
<name>A0ACC0Y2E6_9ROSI</name>
<accession>A0ACC0Y2E6</accession>
<evidence type="ECO:0000313" key="1">
    <source>
        <dbReference type="EMBL" id="KAJ0027767.1"/>
    </source>
</evidence>
<reference evidence="2" key="1">
    <citation type="journal article" date="2023" name="G3 (Bethesda)">
        <title>Genome assembly and association tests identify interacting loci associated with vigor, precocity, and sex in interspecific pistachio rootstocks.</title>
        <authorList>
            <person name="Palmer W."/>
            <person name="Jacygrad E."/>
            <person name="Sagayaradj S."/>
            <person name="Cavanaugh K."/>
            <person name="Han R."/>
            <person name="Bertier L."/>
            <person name="Beede B."/>
            <person name="Kafkas S."/>
            <person name="Golino D."/>
            <person name="Preece J."/>
            <person name="Michelmore R."/>
        </authorList>
    </citation>
    <scope>NUCLEOTIDE SEQUENCE [LARGE SCALE GENOMIC DNA]</scope>
</reference>
<organism evidence="1 2">
    <name type="scientific">Pistacia integerrima</name>
    <dbReference type="NCBI Taxonomy" id="434235"/>
    <lineage>
        <taxon>Eukaryota</taxon>
        <taxon>Viridiplantae</taxon>
        <taxon>Streptophyta</taxon>
        <taxon>Embryophyta</taxon>
        <taxon>Tracheophyta</taxon>
        <taxon>Spermatophyta</taxon>
        <taxon>Magnoliopsida</taxon>
        <taxon>eudicotyledons</taxon>
        <taxon>Gunneridae</taxon>
        <taxon>Pentapetalae</taxon>
        <taxon>rosids</taxon>
        <taxon>malvids</taxon>
        <taxon>Sapindales</taxon>
        <taxon>Anacardiaceae</taxon>
        <taxon>Pistacia</taxon>
    </lineage>
</organism>